<dbReference type="HOGENOM" id="CLU_027515_1_0_1"/>
<dbReference type="GO" id="GO:0031048">
    <property type="term" value="P:regulatory ncRNA-mediated heterochromatin formation"/>
    <property type="evidence" value="ECO:0007669"/>
    <property type="project" value="TreeGrafter"/>
</dbReference>
<dbReference type="GeneID" id="20352182"/>
<dbReference type="PANTHER" id="PTHR21357">
    <property type="entry name" value="FAM172 FAMILY PROTEIN HOMOLOG CG10038"/>
    <property type="match status" value="1"/>
</dbReference>
<evidence type="ECO:0000256" key="1">
    <source>
        <dbReference type="SAM" id="MobiDB-lite"/>
    </source>
</evidence>
<evidence type="ECO:0000259" key="2">
    <source>
        <dbReference type="Pfam" id="PF22749"/>
    </source>
</evidence>
<dbReference type="InterPro" id="IPR048263">
    <property type="entry name" value="Arb2"/>
</dbReference>
<evidence type="ECO:0000313" key="4">
    <source>
        <dbReference type="EnsemblFungi" id="EJT70701"/>
    </source>
</evidence>
<protein>
    <recommendedName>
        <fullName evidence="2">Arb2 domain-containing protein</fullName>
    </recommendedName>
</protein>
<dbReference type="Proteomes" id="UP000006039">
    <property type="component" value="Unassembled WGS sequence"/>
</dbReference>
<name>J3PE01_GAET3</name>
<organism evidence="3">
    <name type="scientific">Gaeumannomyces tritici (strain R3-111a-1)</name>
    <name type="common">Wheat and barley take-all root rot fungus</name>
    <name type="synonym">Gaeumannomyces graminis var. tritici</name>
    <dbReference type="NCBI Taxonomy" id="644352"/>
    <lineage>
        <taxon>Eukaryota</taxon>
        <taxon>Fungi</taxon>
        <taxon>Dikarya</taxon>
        <taxon>Ascomycota</taxon>
        <taxon>Pezizomycotina</taxon>
        <taxon>Sordariomycetes</taxon>
        <taxon>Sordariomycetidae</taxon>
        <taxon>Magnaporthales</taxon>
        <taxon>Magnaporthaceae</taxon>
        <taxon>Gaeumannomyces</taxon>
    </lineage>
</organism>
<proteinExistence type="predicted"/>
<dbReference type="AlphaFoldDB" id="J3PE01"/>
<dbReference type="VEuPathDB" id="FungiDB:GGTG_11724"/>
<dbReference type="EMBL" id="GL385401">
    <property type="protein sequence ID" value="EJT70701.1"/>
    <property type="molecule type" value="Genomic_DNA"/>
</dbReference>
<dbReference type="STRING" id="644352.J3PE01"/>
<keyword evidence="5" id="KW-1185">Reference proteome</keyword>
<reference evidence="3" key="3">
    <citation type="submission" date="2010-09" db="EMBL/GenBank/DDBJ databases">
        <title>Annotation of Gaeumannomyces graminis var. tritici R3-111a-1.</title>
        <authorList>
            <consortium name="The Broad Institute Genome Sequencing Platform"/>
            <person name="Ma L.-J."/>
            <person name="Dead R."/>
            <person name="Young S.K."/>
            <person name="Zeng Q."/>
            <person name="Gargeya S."/>
            <person name="Fitzgerald M."/>
            <person name="Haas B."/>
            <person name="Abouelleil A."/>
            <person name="Alvarado L."/>
            <person name="Arachchi H.M."/>
            <person name="Berlin A."/>
            <person name="Brown A."/>
            <person name="Chapman S.B."/>
            <person name="Chen Z."/>
            <person name="Dunbar C."/>
            <person name="Freedman E."/>
            <person name="Gearin G."/>
            <person name="Gellesch M."/>
            <person name="Goldberg J."/>
            <person name="Griggs A."/>
            <person name="Gujja S."/>
            <person name="Heiman D."/>
            <person name="Howarth C."/>
            <person name="Larson L."/>
            <person name="Lui A."/>
            <person name="MacDonald P.J.P."/>
            <person name="Mehta T."/>
            <person name="Montmayeur A."/>
            <person name="Murphy C."/>
            <person name="Neiman D."/>
            <person name="Pearson M."/>
            <person name="Priest M."/>
            <person name="Roberts A."/>
            <person name="Saif S."/>
            <person name="Shea T."/>
            <person name="Shenoy N."/>
            <person name="Sisk P."/>
            <person name="Stolte C."/>
            <person name="Sykes S."/>
            <person name="Yandava C."/>
            <person name="Wortman J."/>
            <person name="Nusbaum C."/>
            <person name="Birren B."/>
        </authorList>
    </citation>
    <scope>NUCLEOTIDE SEQUENCE</scope>
    <source>
        <strain evidence="3">R3-111a-1</strain>
    </source>
</reference>
<feature type="domain" description="Arb2" evidence="2">
    <location>
        <begin position="15"/>
        <end position="295"/>
    </location>
</feature>
<dbReference type="InterPro" id="IPR053858">
    <property type="entry name" value="Arb2_dom"/>
</dbReference>
<dbReference type="PANTHER" id="PTHR21357:SF4">
    <property type="entry name" value="FAM172 FAMILY PROTEIN HOMOLOG CG10038"/>
    <property type="match status" value="1"/>
</dbReference>
<reference evidence="4" key="4">
    <citation type="journal article" date="2015" name="G3 (Bethesda)">
        <title>Genome sequences of three phytopathogenic species of the Magnaporthaceae family of fungi.</title>
        <authorList>
            <person name="Okagaki L.H."/>
            <person name="Nunes C.C."/>
            <person name="Sailsbery J."/>
            <person name="Clay B."/>
            <person name="Brown D."/>
            <person name="John T."/>
            <person name="Oh Y."/>
            <person name="Young N."/>
            <person name="Fitzgerald M."/>
            <person name="Haas B.J."/>
            <person name="Zeng Q."/>
            <person name="Young S."/>
            <person name="Adiconis X."/>
            <person name="Fan L."/>
            <person name="Levin J.Z."/>
            <person name="Mitchell T.K."/>
            <person name="Okubara P.A."/>
            <person name="Farman M.L."/>
            <person name="Kohn L.M."/>
            <person name="Birren B."/>
            <person name="Ma L.-J."/>
            <person name="Dean R.A."/>
        </authorList>
    </citation>
    <scope>NUCLEOTIDE SEQUENCE</scope>
    <source>
        <strain evidence="4">R3-111a-1</strain>
    </source>
</reference>
<feature type="region of interest" description="Disordered" evidence="1">
    <location>
        <begin position="416"/>
        <end position="442"/>
    </location>
</feature>
<evidence type="ECO:0000313" key="5">
    <source>
        <dbReference type="Proteomes" id="UP000006039"/>
    </source>
</evidence>
<reference evidence="4" key="5">
    <citation type="submission" date="2018-04" db="UniProtKB">
        <authorList>
            <consortium name="EnsemblFungi"/>
        </authorList>
    </citation>
    <scope>IDENTIFICATION</scope>
    <source>
        <strain evidence="4">R3-111a-1</strain>
    </source>
</reference>
<dbReference type="eggNOG" id="ENOG502SGUN">
    <property type="taxonomic scope" value="Eukaryota"/>
</dbReference>
<reference evidence="3" key="2">
    <citation type="submission" date="2010-07" db="EMBL/GenBank/DDBJ databases">
        <authorList>
            <consortium name="The Broad Institute Genome Sequencing Platform"/>
            <consortium name="Broad Institute Genome Sequencing Center for Infectious Disease"/>
            <person name="Ma L.-J."/>
            <person name="Dead R."/>
            <person name="Young S."/>
            <person name="Zeng Q."/>
            <person name="Koehrsen M."/>
            <person name="Alvarado L."/>
            <person name="Berlin A."/>
            <person name="Chapman S.B."/>
            <person name="Chen Z."/>
            <person name="Freedman E."/>
            <person name="Gellesch M."/>
            <person name="Goldberg J."/>
            <person name="Griggs A."/>
            <person name="Gujja S."/>
            <person name="Heilman E.R."/>
            <person name="Heiman D."/>
            <person name="Hepburn T."/>
            <person name="Howarth C."/>
            <person name="Jen D."/>
            <person name="Larson L."/>
            <person name="Mehta T."/>
            <person name="Neiman D."/>
            <person name="Pearson M."/>
            <person name="Roberts A."/>
            <person name="Saif S."/>
            <person name="Shea T."/>
            <person name="Shenoy N."/>
            <person name="Sisk P."/>
            <person name="Stolte C."/>
            <person name="Sykes S."/>
            <person name="Walk T."/>
            <person name="White J."/>
            <person name="Yandava C."/>
            <person name="Haas B."/>
            <person name="Nusbaum C."/>
            <person name="Birren B."/>
        </authorList>
    </citation>
    <scope>NUCLEOTIDE SEQUENCE</scope>
    <source>
        <strain evidence="3">R3-111a-1</strain>
    </source>
</reference>
<gene>
    <name evidence="4" type="primary">20352182</name>
    <name evidence="3" type="ORF">GGTG_11724</name>
</gene>
<accession>J3PE01</accession>
<sequence length="442" mass="48774">MFKRLWDNLPKDPAFEPDLAKLGYFINDIDEVRNIAEPQFYYKFFLTKNNRWNERQRFAFHEVLEKEIHSRLEATGLAKLRLPIGAGPEGAHVPIFASQDLSCRSRVVIVVGESIQDLGVLAYRMVSGPGGVGAGSLVNFAKALASPEGGAAPPGLVLANTGQLWWWPQGRRALNEWSRDAVPMPSAVHYGHPTREENRVPGNHTPAQHVRYLFNEFLPTALGEGAVVDVIGICDGADAVHKFLDQEDNWEKWGPRLGSFVSLGGFFDGTQGRVAGLKEFLRDRGRAYILSDEPLDIPISGAEGNPKVGAFTSFGCPVYSSGETGIGELIMIKAMDSVLAWLREVAQDPDYTNPQVTVTYNNLGEETGGWGGENFVEWREPKGIDKADENVEEINVTDKAPMQAEEAIQPVEEKIAQGAEDKNKVERVQEEVKQIEGGEDSK</sequence>
<dbReference type="RefSeq" id="XP_009227879.1">
    <property type="nucleotide sequence ID" value="XM_009229615.1"/>
</dbReference>
<dbReference type="GO" id="GO:0035197">
    <property type="term" value="F:siRNA binding"/>
    <property type="evidence" value="ECO:0007669"/>
    <property type="project" value="TreeGrafter"/>
</dbReference>
<dbReference type="GO" id="GO:0005634">
    <property type="term" value="C:nucleus"/>
    <property type="evidence" value="ECO:0007669"/>
    <property type="project" value="TreeGrafter"/>
</dbReference>
<reference evidence="5" key="1">
    <citation type="submission" date="2010-07" db="EMBL/GenBank/DDBJ databases">
        <title>The genome sequence of Gaeumannomyces graminis var. tritici strain R3-111a-1.</title>
        <authorList>
            <consortium name="The Broad Institute Genome Sequencing Platform"/>
            <person name="Ma L.-J."/>
            <person name="Dead R."/>
            <person name="Young S."/>
            <person name="Zeng Q."/>
            <person name="Koehrsen M."/>
            <person name="Alvarado L."/>
            <person name="Berlin A."/>
            <person name="Chapman S.B."/>
            <person name="Chen Z."/>
            <person name="Freedman E."/>
            <person name="Gellesch M."/>
            <person name="Goldberg J."/>
            <person name="Griggs A."/>
            <person name="Gujja S."/>
            <person name="Heilman E.R."/>
            <person name="Heiman D."/>
            <person name="Hepburn T."/>
            <person name="Howarth C."/>
            <person name="Jen D."/>
            <person name="Larson L."/>
            <person name="Mehta T."/>
            <person name="Neiman D."/>
            <person name="Pearson M."/>
            <person name="Roberts A."/>
            <person name="Saif S."/>
            <person name="Shea T."/>
            <person name="Shenoy N."/>
            <person name="Sisk P."/>
            <person name="Stolte C."/>
            <person name="Sykes S."/>
            <person name="Walk T."/>
            <person name="White J."/>
            <person name="Yandava C."/>
            <person name="Haas B."/>
            <person name="Nusbaum C."/>
            <person name="Birren B."/>
        </authorList>
    </citation>
    <scope>NUCLEOTIDE SEQUENCE [LARGE SCALE GENOMIC DNA]</scope>
    <source>
        <strain evidence="5">R3-111a-1</strain>
    </source>
</reference>
<dbReference type="OrthoDB" id="421951at2759"/>
<evidence type="ECO:0000313" key="3">
    <source>
        <dbReference type="EMBL" id="EJT70701.1"/>
    </source>
</evidence>
<dbReference type="Pfam" id="PF22749">
    <property type="entry name" value="Arb2"/>
    <property type="match status" value="1"/>
</dbReference>
<dbReference type="EnsemblFungi" id="EJT70701">
    <property type="protein sequence ID" value="EJT70701"/>
    <property type="gene ID" value="GGTG_11724"/>
</dbReference>